<feature type="region of interest" description="Disordered" evidence="1">
    <location>
        <begin position="205"/>
        <end position="266"/>
    </location>
</feature>
<protein>
    <recommendedName>
        <fullName evidence="5">Lipoprotein</fullName>
    </recommendedName>
</protein>
<keyword evidence="4" id="KW-1185">Reference proteome</keyword>
<feature type="compositionally biased region" description="Basic and acidic residues" evidence="1">
    <location>
        <begin position="205"/>
        <end position="216"/>
    </location>
</feature>
<name>A0ABP6CQP3_9ACTN</name>
<evidence type="ECO:0000313" key="3">
    <source>
        <dbReference type="EMBL" id="GAA2624034.1"/>
    </source>
</evidence>
<dbReference type="Proteomes" id="UP001501447">
    <property type="component" value="Unassembled WGS sequence"/>
</dbReference>
<gene>
    <name evidence="3" type="ORF">GCM10009863_43100</name>
</gene>
<reference evidence="4" key="1">
    <citation type="journal article" date="2019" name="Int. J. Syst. Evol. Microbiol.">
        <title>The Global Catalogue of Microorganisms (GCM) 10K type strain sequencing project: providing services to taxonomists for standard genome sequencing and annotation.</title>
        <authorList>
            <consortium name="The Broad Institute Genomics Platform"/>
            <consortium name="The Broad Institute Genome Sequencing Center for Infectious Disease"/>
            <person name="Wu L."/>
            <person name="Ma J."/>
        </authorList>
    </citation>
    <scope>NUCLEOTIDE SEQUENCE [LARGE SCALE GENOMIC DNA]</scope>
    <source>
        <strain evidence="4">JCM 16373</strain>
    </source>
</reference>
<evidence type="ECO:0008006" key="5">
    <source>
        <dbReference type="Google" id="ProtNLM"/>
    </source>
</evidence>
<organism evidence="3 4">
    <name type="scientific">Streptomyces axinellae</name>
    <dbReference type="NCBI Taxonomy" id="552788"/>
    <lineage>
        <taxon>Bacteria</taxon>
        <taxon>Bacillati</taxon>
        <taxon>Actinomycetota</taxon>
        <taxon>Actinomycetes</taxon>
        <taxon>Kitasatosporales</taxon>
        <taxon>Streptomycetaceae</taxon>
        <taxon>Streptomyces</taxon>
    </lineage>
</organism>
<dbReference type="EMBL" id="BAAARJ010000014">
    <property type="protein sequence ID" value="GAA2624034.1"/>
    <property type="molecule type" value="Genomic_DNA"/>
</dbReference>
<proteinExistence type="predicted"/>
<evidence type="ECO:0000256" key="1">
    <source>
        <dbReference type="SAM" id="MobiDB-lite"/>
    </source>
</evidence>
<evidence type="ECO:0000313" key="4">
    <source>
        <dbReference type="Proteomes" id="UP001501447"/>
    </source>
</evidence>
<keyword evidence="2" id="KW-0732">Signal</keyword>
<feature type="chain" id="PRO_5045236817" description="Lipoprotein" evidence="2">
    <location>
        <begin position="30"/>
        <end position="407"/>
    </location>
</feature>
<sequence>MRVTRVPARLTAAAACATALALAVAGCSATEKLTTGLKVKHAFEKLGEQPSASVLVSVDGTATDADAFLRAAGAPKGPKTERTARLLSRGELTFAVGSDREKTPLKDLSRSERLRFATALNFGTTDVLSAKSVEEKLYVRVRLRSLVAQLSDSETDRQRARRLVALAKDLPTTLASAKDALRGEWVEADPESFDDFARAAREITRDEKNGELDKAPGHTSGKASGKTSDRASGGTSGKHGESVSAQNDETSKRVGRATAAGRALNGESEREFLEGLEKTLGKYAEFKKAGEYGGAEHVTVSMPARRAAPDLSRALAAVGAHLDPSTVPDRKVSADLQIRRGQLTGLTLDLEQFLSDKAQAKGVHLPLRMDFGGGDAVPVMAPDGARELKPQDLLAAMMYGALGTGGI</sequence>
<comment type="caution">
    <text evidence="3">The sequence shown here is derived from an EMBL/GenBank/DDBJ whole genome shotgun (WGS) entry which is preliminary data.</text>
</comment>
<feature type="signal peptide" evidence="2">
    <location>
        <begin position="1"/>
        <end position="29"/>
    </location>
</feature>
<dbReference type="RefSeq" id="WP_344567976.1">
    <property type="nucleotide sequence ID" value="NZ_BAAARJ010000014.1"/>
</dbReference>
<accession>A0ABP6CQP3</accession>
<evidence type="ECO:0000256" key="2">
    <source>
        <dbReference type="SAM" id="SignalP"/>
    </source>
</evidence>
<dbReference type="PROSITE" id="PS51257">
    <property type="entry name" value="PROKAR_LIPOPROTEIN"/>
    <property type="match status" value="1"/>
</dbReference>